<feature type="compositionally biased region" description="Basic and acidic residues" evidence="1">
    <location>
        <begin position="21"/>
        <end position="53"/>
    </location>
</feature>
<dbReference type="EMBL" id="SPHZ02000008">
    <property type="protein sequence ID" value="KAF0901804.1"/>
    <property type="molecule type" value="Genomic_DNA"/>
</dbReference>
<comment type="caution">
    <text evidence="2">The sequence shown here is derived from an EMBL/GenBank/DDBJ whole genome shotgun (WGS) entry which is preliminary data.</text>
</comment>
<evidence type="ECO:0000256" key="1">
    <source>
        <dbReference type="SAM" id="MobiDB-lite"/>
    </source>
</evidence>
<protein>
    <recommendedName>
        <fullName evidence="4">DUF834 domain-containing protein</fullName>
    </recommendedName>
</protein>
<reference evidence="2 3" key="1">
    <citation type="submission" date="2019-11" db="EMBL/GenBank/DDBJ databases">
        <title>Whole genome sequence of Oryza granulata.</title>
        <authorList>
            <person name="Li W."/>
        </authorList>
    </citation>
    <scope>NUCLEOTIDE SEQUENCE [LARGE SCALE GENOMIC DNA]</scope>
    <source>
        <strain evidence="3">cv. Menghai</strain>
        <tissue evidence="2">Leaf</tissue>
    </source>
</reference>
<keyword evidence="3" id="KW-1185">Reference proteome</keyword>
<feature type="region of interest" description="Disordered" evidence="1">
    <location>
        <begin position="1"/>
        <end position="77"/>
    </location>
</feature>
<evidence type="ECO:0000313" key="2">
    <source>
        <dbReference type="EMBL" id="KAF0901804.1"/>
    </source>
</evidence>
<proteinExistence type="predicted"/>
<accession>A0A6G1CPQ8</accession>
<gene>
    <name evidence="2" type="ORF">E2562_006438</name>
</gene>
<sequence length="77" mass="8186">MRRQEEESALVVRGDWGRASVRGEEAATRQQPEEARRAVKGDRGGGDGGERTSGDANSAFGEDGGSDESDFTEGLPM</sequence>
<name>A0A6G1CPQ8_9ORYZ</name>
<evidence type="ECO:0000313" key="3">
    <source>
        <dbReference type="Proteomes" id="UP000479710"/>
    </source>
</evidence>
<organism evidence="2 3">
    <name type="scientific">Oryza meyeriana var. granulata</name>
    <dbReference type="NCBI Taxonomy" id="110450"/>
    <lineage>
        <taxon>Eukaryota</taxon>
        <taxon>Viridiplantae</taxon>
        <taxon>Streptophyta</taxon>
        <taxon>Embryophyta</taxon>
        <taxon>Tracheophyta</taxon>
        <taxon>Spermatophyta</taxon>
        <taxon>Magnoliopsida</taxon>
        <taxon>Liliopsida</taxon>
        <taxon>Poales</taxon>
        <taxon>Poaceae</taxon>
        <taxon>BOP clade</taxon>
        <taxon>Oryzoideae</taxon>
        <taxon>Oryzeae</taxon>
        <taxon>Oryzinae</taxon>
        <taxon>Oryza</taxon>
        <taxon>Oryza meyeriana</taxon>
    </lineage>
</organism>
<dbReference type="Proteomes" id="UP000479710">
    <property type="component" value="Unassembled WGS sequence"/>
</dbReference>
<evidence type="ECO:0008006" key="4">
    <source>
        <dbReference type="Google" id="ProtNLM"/>
    </source>
</evidence>
<dbReference type="AlphaFoldDB" id="A0A6G1CPQ8"/>